<evidence type="ECO:0000313" key="3">
    <source>
        <dbReference type="Proteomes" id="UP000030764"/>
    </source>
</evidence>
<dbReference type="EMBL" id="KL363203">
    <property type="protein sequence ID" value="KFD54950.1"/>
    <property type="molecule type" value="Genomic_DNA"/>
</dbReference>
<accession>A0A085NG31</accession>
<evidence type="ECO:0000313" key="2">
    <source>
        <dbReference type="EMBL" id="KFD68427.1"/>
    </source>
</evidence>
<protein>
    <submittedName>
        <fullName evidence="2">Uncharacterized protein</fullName>
    </submittedName>
</protein>
<dbReference type="Proteomes" id="UP000030758">
    <property type="component" value="Unassembled WGS sequence"/>
</dbReference>
<evidence type="ECO:0000313" key="1">
    <source>
        <dbReference type="EMBL" id="KFD54950.1"/>
    </source>
</evidence>
<dbReference type="EMBL" id="KL367505">
    <property type="protein sequence ID" value="KFD68427.1"/>
    <property type="molecule type" value="Genomic_DNA"/>
</dbReference>
<organism evidence="2">
    <name type="scientific">Trichuris suis</name>
    <name type="common">pig whipworm</name>
    <dbReference type="NCBI Taxonomy" id="68888"/>
    <lineage>
        <taxon>Eukaryota</taxon>
        <taxon>Metazoa</taxon>
        <taxon>Ecdysozoa</taxon>
        <taxon>Nematoda</taxon>
        <taxon>Enoplea</taxon>
        <taxon>Dorylaimia</taxon>
        <taxon>Trichinellida</taxon>
        <taxon>Trichuridae</taxon>
        <taxon>Trichuris</taxon>
    </lineage>
</organism>
<reference evidence="2 3" key="1">
    <citation type="journal article" date="2014" name="Nat. Genet.">
        <title>Genome and transcriptome of the porcine whipworm Trichuris suis.</title>
        <authorList>
            <person name="Jex A.R."/>
            <person name="Nejsum P."/>
            <person name="Schwarz E.M."/>
            <person name="Hu L."/>
            <person name="Young N.D."/>
            <person name="Hall R.S."/>
            <person name="Korhonen P.K."/>
            <person name="Liao S."/>
            <person name="Thamsborg S."/>
            <person name="Xia J."/>
            <person name="Xu P."/>
            <person name="Wang S."/>
            <person name="Scheerlinck J.P."/>
            <person name="Hofmann A."/>
            <person name="Sternberg P.W."/>
            <person name="Wang J."/>
            <person name="Gasser R.B."/>
        </authorList>
    </citation>
    <scope>NUCLEOTIDE SEQUENCE [LARGE SCALE GENOMIC DNA]</scope>
    <source>
        <strain evidence="2">DCEP-RM93F</strain>
        <strain evidence="1">DCEP-RM93M</strain>
    </source>
</reference>
<dbReference type="Proteomes" id="UP000030764">
    <property type="component" value="Unassembled WGS sequence"/>
</dbReference>
<keyword evidence="3" id="KW-1185">Reference proteome</keyword>
<gene>
    <name evidence="1" type="ORF">M513_04132</name>
    <name evidence="2" type="ORF">M514_04132</name>
</gene>
<sequence length="60" mass="6742">MLPEIGLAFAKLNFDIRTLIHGDEPCAVTLHRTQLISTEVSVDFELGGLKRRSTSQSQHY</sequence>
<proteinExistence type="predicted"/>
<dbReference type="AlphaFoldDB" id="A0A085NG31"/>
<name>A0A085NG31_9BILA</name>